<feature type="compositionally biased region" description="Basic residues" evidence="1">
    <location>
        <begin position="8"/>
        <end position="21"/>
    </location>
</feature>
<feature type="region of interest" description="Disordered" evidence="1">
    <location>
        <begin position="81"/>
        <end position="107"/>
    </location>
</feature>
<name>A0A9P6ACD0_9AGAM</name>
<dbReference type="Proteomes" id="UP000886523">
    <property type="component" value="Unassembled WGS sequence"/>
</dbReference>
<protein>
    <submittedName>
        <fullName evidence="2">Uncharacterized protein</fullName>
    </submittedName>
</protein>
<evidence type="ECO:0000313" key="3">
    <source>
        <dbReference type="Proteomes" id="UP000886523"/>
    </source>
</evidence>
<dbReference type="EMBL" id="MU129379">
    <property type="protein sequence ID" value="KAF9503337.1"/>
    <property type="molecule type" value="Genomic_DNA"/>
</dbReference>
<sequence length="115" mass="13385">MKYGTTHPLRRVSPRCTKPHLTRTLMENRCGSHPQPDPRTRDREPKRVPHTRFERVCGTTRIQIQAPEMTTCDPRLVQTTRPMVNRRAQPPVPHTRPSGQYHTPARMGPRCILNF</sequence>
<gene>
    <name evidence="2" type="ORF">BS47DRAFT_1369607</name>
</gene>
<evidence type="ECO:0000313" key="2">
    <source>
        <dbReference type="EMBL" id="KAF9503337.1"/>
    </source>
</evidence>
<evidence type="ECO:0000256" key="1">
    <source>
        <dbReference type="SAM" id="MobiDB-lite"/>
    </source>
</evidence>
<reference evidence="2" key="1">
    <citation type="journal article" date="2020" name="Nat. Commun.">
        <title>Large-scale genome sequencing of mycorrhizal fungi provides insights into the early evolution of symbiotic traits.</title>
        <authorList>
            <person name="Miyauchi S."/>
            <person name="Kiss E."/>
            <person name="Kuo A."/>
            <person name="Drula E."/>
            <person name="Kohler A."/>
            <person name="Sanchez-Garcia M."/>
            <person name="Morin E."/>
            <person name="Andreopoulos B."/>
            <person name="Barry K.W."/>
            <person name="Bonito G."/>
            <person name="Buee M."/>
            <person name="Carver A."/>
            <person name="Chen C."/>
            <person name="Cichocki N."/>
            <person name="Clum A."/>
            <person name="Culley D."/>
            <person name="Crous P.W."/>
            <person name="Fauchery L."/>
            <person name="Girlanda M."/>
            <person name="Hayes R.D."/>
            <person name="Keri Z."/>
            <person name="LaButti K."/>
            <person name="Lipzen A."/>
            <person name="Lombard V."/>
            <person name="Magnuson J."/>
            <person name="Maillard F."/>
            <person name="Murat C."/>
            <person name="Nolan M."/>
            <person name="Ohm R.A."/>
            <person name="Pangilinan J."/>
            <person name="Pereira M.F."/>
            <person name="Perotto S."/>
            <person name="Peter M."/>
            <person name="Pfister S."/>
            <person name="Riley R."/>
            <person name="Sitrit Y."/>
            <person name="Stielow J.B."/>
            <person name="Szollosi G."/>
            <person name="Zifcakova L."/>
            <person name="Stursova M."/>
            <person name="Spatafora J.W."/>
            <person name="Tedersoo L."/>
            <person name="Vaario L.M."/>
            <person name="Yamada A."/>
            <person name="Yan M."/>
            <person name="Wang P."/>
            <person name="Xu J."/>
            <person name="Bruns T."/>
            <person name="Baldrian P."/>
            <person name="Vilgalys R."/>
            <person name="Dunand C."/>
            <person name="Henrissat B."/>
            <person name="Grigoriev I.V."/>
            <person name="Hibbett D."/>
            <person name="Nagy L.G."/>
            <person name="Martin F.M."/>
        </authorList>
    </citation>
    <scope>NUCLEOTIDE SEQUENCE</scope>
    <source>
        <strain evidence="2">UP504</strain>
    </source>
</reference>
<keyword evidence="3" id="KW-1185">Reference proteome</keyword>
<organism evidence="2 3">
    <name type="scientific">Hydnum rufescens UP504</name>
    <dbReference type="NCBI Taxonomy" id="1448309"/>
    <lineage>
        <taxon>Eukaryota</taxon>
        <taxon>Fungi</taxon>
        <taxon>Dikarya</taxon>
        <taxon>Basidiomycota</taxon>
        <taxon>Agaricomycotina</taxon>
        <taxon>Agaricomycetes</taxon>
        <taxon>Cantharellales</taxon>
        <taxon>Hydnaceae</taxon>
        <taxon>Hydnum</taxon>
    </lineage>
</organism>
<feature type="region of interest" description="Disordered" evidence="1">
    <location>
        <begin position="1"/>
        <end position="49"/>
    </location>
</feature>
<comment type="caution">
    <text evidence="2">The sequence shown here is derived from an EMBL/GenBank/DDBJ whole genome shotgun (WGS) entry which is preliminary data.</text>
</comment>
<dbReference type="AlphaFoldDB" id="A0A9P6ACD0"/>
<accession>A0A9P6ACD0</accession>
<feature type="compositionally biased region" description="Basic and acidic residues" evidence="1">
    <location>
        <begin position="36"/>
        <end position="49"/>
    </location>
</feature>
<proteinExistence type="predicted"/>